<comment type="caution">
    <text evidence="2">The sequence shown here is derived from an EMBL/GenBank/DDBJ whole genome shotgun (WGS) entry which is preliminary data.</text>
</comment>
<dbReference type="Gene3D" id="3.30.450.20">
    <property type="entry name" value="PAS domain"/>
    <property type="match status" value="1"/>
</dbReference>
<proteinExistence type="predicted"/>
<dbReference type="EMBL" id="JAPMOU010000028">
    <property type="protein sequence ID" value="MDE1464100.1"/>
    <property type="molecule type" value="Genomic_DNA"/>
</dbReference>
<protein>
    <submittedName>
        <fullName evidence="2">PDC sensor domain-containing protein</fullName>
    </submittedName>
</protein>
<evidence type="ECO:0000313" key="3">
    <source>
        <dbReference type="Proteomes" id="UP001528823"/>
    </source>
</evidence>
<reference evidence="2 3" key="1">
    <citation type="submission" date="2022-11" db="EMBL/GenBank/DDBJ databases">
        <title>Spartinivicinus poritis sp. nov., isolated from scleractinian coral Porites lutea.</title>
        <authorList>
            <person name="Zhang G."/>
            <person name="Cai L."/>
            <person name="Wei Q."/>
        </authorList>
    </citation>
    <scope>NUCLEOTIDE SEQUENCE [LARGE SCALE GENOMIC DNA]</scope>
    <source>
        <strain evidence="2 3">A2-2</strain>
    </source>
</reference>
<dbReference type="RefSeq" id="WP_274690431.1">
    <property type="nucleotide sequence ID" value="NZ_JAPMOU010000028.1"/>
</dbReference>
<keyword evidence="1" id="KW-0732">Signal</keyword>
<feature type="chain" id="PRO_5045210364" evidence="1">
    <location>
        <begin position="22"/>
        <end position="184"/>
    </location>
</feature>
<sequence length="184" mass="20981">MIVKIKSIVFMIGVLSFSVYAEEAPINSVERIVDSLQEWGKDPDIVEFVKEHNKKGLTLVVIKERDKEWKHAKNLSRFMTDLMQNKAAKRLLELEKSKPYYAELFLMGSKGENIAMTNKTTDYWQGDEEKFTYSFNQGKGDVYIGNVEFDESVQAYLIQVSVPVMDQDKAIGAITVGLSVDKIQ</sequence>
<organism evidence="2 3">
    <name type="scientific">Spartinivicinus poritis</name>
    <dbReference type="NCBI Taxonomy" id="2994640"/>
    <lineage>
        <taxon>Bacteria</taxon>
        <taxon>Pseudomonadati</taxon>
        <taxon>Pseudomonadota</taxon>
        <taxon>Gammaproteobacteria</taxon>
        <taxon>Oceanospirillales</taxon>
        <taxon>Zooshikellaceae</taxon>
        <taxon>Spartinivicinus</taxon>
    </lineage>
</organism>
<keyword evidence="3" id="KW-1185">Reference proteome</keyword>
<feature type="signal peptide" evidence="1">
    <location>
        <begin position="1"/>
        <end position="21"/>
    </location>
</feature>
<name>A0ABT5UD11_9GAMM</name>
<accession>A0ABT5UD11</accession>
<evidence type="ECO:0000256" key="1">
    <source>
        <dbReference type="SAM" id="SignalP"/>
    </source>
</evidence>
<dbReference type="Proteomes" id="UP001528823">
    <property type="component" value="Unassembled WGS sequence"/>
</dbReference>
<gene>
    <name evidence="2" type="ORF">ORQ98_19270</name>
</gene>
<evidence type="ECO:0000313" key="2">
    <source>
        <dbReference type="EMBL" id="MDE1464100.1"/>
    </source>
</evidence>
<dbReference type="CDD" id="cd18773">
    <property type="entry name" value="PDC1_HK_sensor"/>
    <property type="match status" value="1"/>
</dbReference>